<dbReference type="AlphaFoldDB" id="A0A7J3Z8Z9"/>
<dbReference type="InterPro" id="IPR001173">
    <property type="entry name" value="Glyco_trans_2-like"/>
</dbReference>
<dbReference type="Gene3D" id="3.90.550.10">
    <property type="entry name" value="Spore Coat Polysaccharide Biosynthesis Protein SpsA, Chain A"/>
    <property type="match status" value="1"/>
</dbReference>
<dbReference type="Pfam" id="PF00535">
    <property type="entry name" value="Glycos_transf_2"/>
    <property type="match status" value="1"/>
</dbReference>
<protein>
    <submittedName>
        <fullName evidence="2">Glycosyltransferase</fullName>
    </submittedName>
</protein>
<organism evidence="2">
    <name type="scientific">Ignisphaera aggregans</name>
    <dbReference type="NCBI Taxonomy" id="334771"/>
    <lineage>
        <taxon>Archaea</taxon>
        <taxon>Thermoproteota</taxon>
        <taxon>Thermoprotei</taxon>
        <taxon>Desulfurococcales</taxon>
        <taxon>Desulfurococcaceae</taxon>
        <taxon>Ignisphaera</taxon>
    </lineage>
</organism>
<accession>A0A7J3Z8Z9</accession>
<gene>
    <name evidence="2" type="ORF">ENM66_07725</name>
</gene>
<evidence type="ECO:0000259" key="1">
    <source>
        <dbReference type="Pfam" id="PF00535"/>
    </source>
</evidence>
<name>A0A7J3Z8Z9_9CREN</name>
<proteinExistence type="predicted"/>
<sequence>MPEKVKECAQRNPGLKLALIEEPVRRGKVHALNKALRYAAGDIVVVTDVDATRPSSNMLSNVISWFNDPAVGAATCFKVPLVRA</sequence>
<reference evidence="2" key="1">
    <citation type="journal article" date="2020" name="mSystems">
        <title>Genome- and Community-Level Interaction Insights into Carbon Utilization and Element Cycling Functions of Hydrothermarchaeota in Hydrothermal Sediment.</title>
        <authorList>
            <person name="Zhou Z."/>
            <person name="Liu Y."/>
            <person name="Xu W."/>
            <person name="Pan J."/>
            <person name="Luo Z.H."/>
            <person name="Li M."/>
        </authorList>
    </citation>
    <scope>NUCLEOTIDE SEQUENCE [LARGE SCALE GENOMIC DNA]</scope>
    <source>
        <strain evidence="2">SpSt-1105</strain>
    </source>
</reference>
<evidence type="ECO:0000313" key="2">
    <source>
        <dbReference type="EMBL" id="HHQ51218.1"/>
    </source>
</evidence>
<dbReference type="GO" id="GO:0016740">
    <property type="term" value="F:transferase activity"/>
    <property type="evidence" value="ECO:0007669"/>
    <property type="project" value="UniProtKB-KW"/>
</dbReference>
<dbReference type="InterPro" id="IPR029044">
    <property type="entry name" value="Nucleotide-diphossugar_trans"/>
</dbReference>
<dbReference type="EMBL" id="DRYQ01000114">
    <property type="protein sequence ID" value="HHQ51218.1"/>
    <property type="molecule type" value="Genomic_DNA"/>
</dbReference>
<keyword evidence="2" id="KW-0808">Transferase</keyword>
<dbReference type="SUPFAM" id="SSF53448">
    <property type="entry name" value="Nucleotide-diphospho-sugar transferases"/>
    <property type="match status" value="1"/>
</dbReference>
<feature type="domain" description="Glycosyltransferase 2-like" evidence="1">
    <location>
        <begin position="3"/>
        <end position="73"/>
    </location>
</feature>
<comment type="caution">
    <text evidence="2">The sequence shown here is derived from an EMBL/GenBank/DDBJ whole genome shotgun (WGS) entry which is preliminary data.</text>
</comment>